<dbReference type="SUPFAM" id="SSF54523">
    <property type="entry name" value="Pili subunits"/>
    <property type="match status" value="1"/>
</dbReference>
<reference evidence="5 6" key="1">
    <citation type="submission" date="2023-08" db="EMBL/GenBank/DDBJ databases">
        <title>Rhodoferax potami sp. nov. and Rhodoferax mekongensis sp. nov., isolated from the Mekong River in Thailand.</title>
        <authorList>
            <person name="Kitikhun S."/>
            <person name="Charoenyingcharoen P."/>
            <person name="Siriarchawattana P."/>
            <person name="Likhitrattanapisal S."/>
            <person name="Nilsakha T."/>
            <person name="Chanpet A."/>
            <person name="Rattanawaree P."/>
            <person name="Ingsriswang S."/>
        </authorList>
    </citation>
    <scope>NUCLEOTIDE SEQUENCE [LARGE SCALE GENOMIC DNA]</scope>
    <source>
        <strain evidence="5 6">TBRC 17307</strain>
    </source>
</reference>
<evidence type="ECO:0000313" key="5">
    <source>
        <dbReference type="EMBL" id="WNO05568.1"/>
    </source>
</evidence>
<evidence type="ECO:0000256" key="3">
    <source>
        <dbReference type="RuleBase" id="RU000389"/>
    </source>
</evidence>
<evidence type="ECO:0000256" key="1">
    <source>
        <dbReference type="ARBA" id="ARBA00005233"/>
    </source>
</evidence>
<dbReference type="InterPro" id="IPR001082">
    <property type="entry name" value="Pilin"/>
</dbReference>
<dbReference type="PANTHER" id="PTHR30093">
    <property type="entry name" value="GENERAL SECRETION PATHWAY PROTEIN G"/>
    <property type="match status" value="1"/>
</dbReference>
<evidence type="ECO:0000256" key="2">
    <source>
        <dbReference type="ARBA" id="ARBA00022481"/>
    </source>
</evidence>
<gene>
    <name evidence="5" type="ORF">RAN89_03805</name>
</gene>
<dbReference type="InterPro" id="IPR045584">
    <property type="entry name" value="Pilin-like"/>
</dbReference>
<keyword evidence="4" id="KW-1133">Transmembrane helix</keyword>
<keyword evidence="3" id="KW-0281">Fimbrium</keyword>
<keyword evidence="6" id="KW-1185">Reference proteome</keyword>
<organism evidence="5 6">
    <name type="scientific">Rhodoferax mekongensis</name>
    <dbReference type="NCBI Taxonomy" id="3068341"/>
    <lineage>
        <taxon>Bacteria</taxon>
        <taxon>Pseudomonadati</taxon>
        <taxon>Pseudomonadota</taxon>
        <taxon>Betaproteobacteria</taxon>
        <taxon>Burkholderiales</taxon>
        <taxon>Comamonadaceae</taxon>
        <taxon>Rhodoferax</taxon>
    </lineage>
</organism>
<comment type="similarity">
    <text evidence="1 3">Belongs to the N-Me-Phe pilin family.</text>
</comment>
<feature type="transmembrane region" description="Helical" evidence="4">
    <location>
        <begin position="12"/>
        <end position="34"/>
    </location>
</feature>
<keyword evidence="4" id="KW-0812">Transmembrane</keyword>
<dbReference type="PROSITE" id="PS00409">
    <property type="entry name" value="PROKAR_NTER_METHYL"/>
    <property type="match status" value="1"/>
</dbReference>
<keyword evidence="2" id="KW-0488">Methylation</keyword>
<evidence type="ECO:0000256" key="4">
    <source>
        <dbReference type="SAM" id="Phobius"/>
    </source>
</evidence>
<dbReference type="Pfam" id="PF00114">
    <property type="entry name" value="Pilin"/>
    <property type="match status" value="1"/>
</dbReference>
<sequence>MKLKRAIQKGFTLIELMIVVAIIGILAAVALPAYQDYTVRAKISEVILAASQCRTTITETVQTATSAASQFIAGGWGCETSIPAGNVNRIQTSAAGAIRVASNLASGPGSIILAPSATITAGGNVTAWLCGPSSPTVATNVAAGLTATGGVNPKFLPGSCRDATVAGTYGAGTFAP</sequence>
<proteinExistence type="inferred from homology"/>
<dbReference type="PANTHER" id="PTHR30093:SF34">
    <property type="entry name" value="PREPILIN PEPTIDASE-DEPENDENT PROTEIN D"/>
    <property type="match status" value="1"/>
</dbReference>
<dbReference type="Pfam" id="PF07963">
    <property type="entry name" value="N_methyl"/>
    <property type="match status" value="1"/>
</dbReference>
<evidence type="ECO:0000313" key="6">
    <source>
        <dbReference type="Proteomes" id="UP001302257"/>
    </source>
</evidence>
<dbReference type="InterPro" id="IPR012902">
    <property type="entry name" value="N_methyl_site"/>
</dbReference>
<dbReference type="EMBL" id="CP132507">
    <property type="protein sequence ID" value="WNO05568.1"/>
    <property type="molecule type" value="Genomic_DNA"/>
</dbReference>
<dbReference type="NCBIfam" id="TIGR02532">
    <property type="entry name" value="IV_pilin_GFxxxE"/>
    <property type="match status" value="1"/>
</dbReference>
<accession>A0ABZ0B291</accession>
<dbReference type="Gene3D" id="3.30.700.10">
    <property type="entry name" value="Glycoprotein, Type 4 Pilin"/>
    <property type="match status" value="1"/>
</dbReference>
<dbReference type="Proteomes" id="UP001302257">
    <property type="component" value="Chromosome"/>
</dbReference>
<dbReference type="RefSeq" id="WP_313868325.1">
    <property type="nucleotide sequence ID" value="NZ_CP132507.1"/>
</dbReference>
<name>A0ABZ0B291_9BURK</name>
<keyword evidence="4" id="KW-0472">Membrane</keyword>
<protein>
    <submittedName>
        <fullName evidence="5">Pilin</fullName>
    </submittedName>
</protein>